<evidence type="ECO:0000256" key="1">
    <source>
        <dbReference type="SAM" id="Phobius"/>
    </source>
</evidence>
<name>A0ABY4NUD9_9PSEU</name>
<keyword evidence="1" id="KW-0472">Membrane</keyword>
<gene>
    <name evidence="2" type="ORF">L1857_13055</name>
</gene>
<evidence type="ECO:0000313" key="2">
    <source>
        <dbReference type="EMBL" id="UQS23689.1"/>
    </source>
</evidence>
<dbReference type="RefSeq" id="WP_198958185.1">
    <property type="nucleotide sequence ID" value="NZ_CP091196.1"/>
</dbReference>
<sequence>MKLRASPVDAAPGRRILTVALRLITAAALAMDAYVHFDLASTYDTVADVISQGTLFRVTAVLAVVAGLLVLLVNRVWAPAFALLVAAGALVPVLLYRYVDVGELGPIPNMYEPVWYPDKTLTAVAEVVAVAGAAALLVLAKRRSGRAA</sequence>
<keyword evidence="1" id="KW-1133">Transmembrane helix</keyword>
<accession>A0ABY4NUD9</accession>
<dbReference type="EMBL" id="CP091196">
    <property type="protein sequence ID" value="UQS23689.1"/>
    <property type="molecule type" value="Genomic_DNA"/>
</dbReference>
<keyword evidence="3" id="KW-1185">Reference proteome</keyword>
<protein>
    <recommendedName>
        <fullName evidence="4">Integral membrane protein</fullName>
    </recommendedName>
</protein>
<keyword evidence="1" id="KW-0812">Transmembrane</keyword>
<organism evidence="2 3">
    <name type="scientific">Amycolatopsis thermalba</name>
    <dbReference type="NCBI Taxonomy" id="944492"/>
    <lineage>
        <taxon>Bacteria</taxon>
        <taxon>Bacillati</taxon>
        <taxon>Actinomycetota</taxon>
        <taxon>Actinomycetes</taxon>
        <taxon>Pseudonocardiales</taxon>
        <taxon>Pseudonocardiaceae</taxon>
        <taxon>Amycolatopsis</taxon>
    </lineage>
</organism>
<dbReference type="Proteomes" id="UP000830158">
    <property type="component" value="Chromosome"/>
</dbReference>
<evidence type="ECO:0000313" key="3">
    <source>
        <dbReference type="Proteomes" id="UP000830158"/>
    </source>
</evidence>
<feature type="transmembrane region" description="Helical" evidence="1">
    <location>
        <begin position="54"/>
        <end position="73"/>
    </location>
</feature>
<evidence type="ECO:0008006" key="4">
    <source>
        <dbReference type="Google" id="ProtNLM"/>
    </source>
</evidence>
<feature type="transmembrane region" description="Helical" evidence="1">
    <location>
        <begin position="119"/>
        <end position="140"/>
    </location>
</feature>
<proteinExistence type="predicted"/>
<reference evidence="2" key="1">
    <citation type="submission" date="2022-01" db="EMBL/GenBank/DDBJ databases">
        <title>PSI-footprinting approach for the identification of protein synthesis inhibitor producers.</title>
        <authorList>
            <person name="Handel F."/>
            <person name="Kulik A."/>
            <person name="Wex K.W."/>
            <person name="Berscheid A."/>
            <person name="Saur J.S."/>
            <person name="Winkler A."/>
            <person name="Wibberg D."/>
            <person name="Kalinowski J."/>
            <person name="Broetz-Oesterhelt H."/>
            <person name="Mast Y."/>
        </authorList>
    </citation>
    <scope>NUCLEOTIDE SEQUENCE</scope>
    <source>
        <strain evidence="2">KNN 49.3e</strain>
    </source>
</reference>
<feature type="transmembrane region" description="Helical" evidence="1">
    <location>
        <begin position="80"/>
        <end position="99"/>
    </location>
</feature>